<proteinExistence type="inferred from homology"/>
<keyword evidence="8" id="KW-1185">Reference proteome</keyword>
<dbReference type="PRINTS" id="PR00420">
    <property type="entry name" value="RNGMNOXGNASE"/>
</dbReference>
<feature type="domain" description="FAD-binding" evidence="6">
    <location>
        <begin position="49"/>
        <end position="296"/>
    </location>
</feature>
<keyword evidence="3" id="KW-0274">FAD</keyword>
<evidence type="ECO:0000313" key="8">
    <source>
        <dbReference type="Proteomes" id="UP001219525"/>
    </source>
</evidence>
<dbReference type="Proteomes" id="UP001219525">
    <property type="component" value="Unassembled WGS sequence"/>
</dbReference>
<sequence length="382" mass="42265">LNEWDSELLAEALGDYMTIAHKDLLRIMYNKATEATGSELNDTPSSERHVGRVTVLFGAEVTDVDCDSEPPVVTMRSGDIYRADAVIGADGPNGIVRRTLMQCEGAGPSSDVFTGVSTYSAVVPRALIAQDRDLDSFYEYPQASSKRQRGDSVFIQFQSTISMGPGRGLMTEMAGQSNDLFIFVLAADPEDSQDGTWRDPANNTMADIVGPIKKLAALAGPAAAMQNKKYYKLSSWVAESGRVAVIGEAAHPLRPCAQHTYSAALEDGVFIGKIFSHSHDPSRIPELLYAFEEHRQVKPRCEFINNIEQTYCNLVMMPDGEAQEGRDAMMRANHAAGRNVFHSEGDMQEMLEETHQLFGYDAADDADEWWVSWGRYRNMEQN</sequence>
<evidence type="ECO:0000256" key="5">
    <source>
        <dbReference type="ARBA" id="ARBA00023033"/>
    </source>
</evidence>
<dbReference type="EMBL" id="JARJCW010000150">
    <property type="protein sequence ID" value="KAJ7190394.1"/>
    <property type="molecule type" value="Genomic_DNA"/>
</dbReference>
<keyword evidence="4" id="KW-0560">Oxidoreductase</keyword>
<comment type="caution">
    <text evidence="7">The sequence shown here is derived from an EMBL/GenBank/DDBJ whole genome shotgun (WGS) entry which is preliminary data.</text>
</comment>
<comment type="similarity">
    <text evidence="1">Belongs to the paxM FAD-dependent monooxygenase family.</text>
</comment>
<reference evidence="7" key="1">
    <citation type="submission" date="2023-03" db="EMBL/GenBank/DDBJ databases">
        <title>Massive genome expansion in bonnet fungi (Mycena s.s.) driven by repeated elements and novel gene families across ecological guilds.</title>
        <authorList>
            <consortium name="Lawrence Berkeley National Laboratory"/>
            <person name="Harder C.B."/>
            <person name="Miyauchi S."/>
            <person name="Viragh M."/>
            <person name="Kuo A."/>
            <person name="Thoen E."/>
            <person name="Andreopoulos B."/>
            <person name="Lu D."/>
            <person name="Skrede I."/>
            <person name="Drula E."/>
            <person name="Henrissat B."/>
            <person name="Morin E."/>
            <person name="Kohler A."/>
            <person name="Barry K."/>
            <person name="LaButti K."/>
            <person name="Morin E."/>
            <person name="Salamov A."/>
            <person name="Lipzen A."/>
            <person name="Mereny Z."/>
            <person name="Hegedus B."/>
            <person name="Baldrian P."/>
            <person name="Stursova M."/>
            <person name="Weitz H."/>
            <person name="Taylor A."/>
            <person name="Grigoriev I.V."/>
            <person name="Nagy L.G."/>
            <person name="Martin F."/>
            <person name="Kauserud H."/>
        </authorList>
    </citation>
    <scope>NUCLEOTIDE SEQUENCE</scope>
    <source>
        <strain evidence="7">9144</strain>
    </source>
</reference>
<evidence type="ECO:0000256" key="4">
    <source>
        <dbReference type="ARBA" id="ARBA00023002"/>
    </source>
</evidence>
<dbReference type="PANTHER" id="PTHR13789:SF147">
    <property type="entry name" value="PUTATIVE (AFU_ORTHOLOGUE AFUA_2G01950)-RELATED"/>
    <property type="match status" value="1"/>
</dbReference>
<evidence type="ECO:0000259" key="6">
    <source>
        <dbReference type="Pfam" id="PF01494"/>
    </source>
</evidence>
<evidence type="ECO:0000313" key="7">
    <source>
        <dbReference type="EMBL" id="KAJ7190394.1"/>
    </source>
</evidence>
<dbReference type="PANTHER" id="PTHR13789">
    <property type="entry name" value="MONOOXYGENASE"/>
    <property type="match status" value="1"/>
</dbReference>
<organism evidence="7 8">
    <name type="scientific">Mycena pura</name>
    <dbReference type="NCBI Taxonomy" id="153505"/>
    <lineage>
        <taxon>Eukaryota</taxon>
        <taxon>Fungi</taxon>
        <taxon>Dikarya</taxon>
        <taxon>Basidiomycota</taxon>
        <taxon>Agaricomycotina</taxon>
        <taxon>Agaricomycetes</taxon>
        <taxon>Agaricomycetidae</taxon>
        <taxon>Agaricales</taxon>
        <taxon>Marasmiineae</taxon>
        <taxon>Mycenaceae</taxon>
        <taxon>Mycena</taxon>
    </lineage>
</organism>
<keyword evidence="2" id="KW-0285">Flavoprotein</keyword>
<dbReference type="InterPro" id="IPR002938">
    <property type="entry name" value="FAD-bd"/>
</dbReference>
<dbReference type="Gene3D" id="3.50.50.60">
    <property type="entry name" value="FAD/NAD(P)-binding domain"/>
    <property type="match status" value="1"/>
</dbReference>
<dbReference type="GO" id="GO:0071949">
    <property type="term" value="F:FAD binding"/>
    <property type="evidence" value="ECO:0007669"/>
    <property type="project" value="InterPro"/>
</dbReference>
<evidence type="ECO:0000256" key="1">
    <source>
        <dbReference type="ARBA" id="ARBA00007992"/>
    </source>
</evidence>
<dbReference type="InterPro" id="IPR036188">
    <property type="entry name" value="FAD/NAD-bd_sf"/>
</dbReference>
<dbReference type="SUPFAM" id="SSF51905">
    <property type="entry name" value="FAD/NAD(P)-binding domain"/>
    <property type="match status" value="1"/>
</dbReference>
<name>A0AAD6ULV4_9AGAR</name>
<gene>
    <name evidence="7" type="ORF">GGX14DRAFT_408009</name>
</gene>
<feature type="non-terminal residue" evidence="7">
    <location>
        <position position="1"/>
    </location>
</feature>
<dbReference type="Pfam" id="PF01494">
    <property type="entry name" value="FAD_binding_3"/>
    <property type="match status" value="1"/>
</dbReference>
<evidence type="ECO:0000256" key="3">
    <source>
        <dbReference type="ARBA" id="ARBA00022827"/>
    </source>
</evidence>
<dbReference type="AlphaFoldDB" id="A0AAD6ULV4"/>
<evidence type="ECO:0000256" key="2">
    <source>
        <dbReference type="ARBA" id="ARBA00022630"/>
    </source>
</evidence>
<dbReference type="InterPro" id="IPR050493">
    <property type="entry name" value="FAD-dep_Monooxygenase_BioMet"/>
</dbReference>
<dbReference type="GO" id="GO:0004497">
    <property type="term" value="F:monooxygenase activity"/>
    <property type="evidence" value="ECO:0007669"/>
    <property type="project" value="UniProtKB-KW"/>
</dbReference>
<accession>A0AAD6ULV4</accession>
<protein>
    <recommendedName>
        <fullName evidence="6">FAD-binding domain-containing protein</fullName>
    </recommendedName>
</protein>
<keyword evidence="5" id="KW-0503">Monooxygenase</keyword>